<keyword evidence="4" id="KW-0285">Flavoprotein</keyword>
<evidence type="ECO:0000256" key="8">
    <source>
        <dbReference type="ARBA" id="ARBA00022842"/>
    </source>
</evidence>
<dbReference type="GO" id="GO:0016740">
    <property type="term" value="F:transferase activity"/>
    <property type="evidence" value="ECO:0007669"/>
    <property type="project" value="UniProtKB-KW"/>
</dbReference>
<evidence type="ECO:0000313" key="11">
    <source>
        <dbReference type="EMBL" id="SUZ81941.1"/>
    </source>
</evidence>
<evidence type="ECO:0000256" key="1">
    <source>
        <dbReference type="ARBA" id="ARBA00001946"/>
    </source>
</evidence>
<dbReference type="Gene3D" id="3.10.520.10">
    <property type="entry name" value="ApbE-like domains"/>
    <property type="match status" value="1"/>
</dbReference>
<sequence length="348" mass="38567">MRWHSFFIFFIFLAILLVTSFPLTDDEGDIEQLSGLTMGTSYRFQLVGIPAELSLELIAEEIKELLMDLDSGIFSTYAPGSELSQLNRHVVRLPFEASPELMEVLLLAQEISVLTNGAFDITVGPLVNLWGFGSSPEISRDNFPTGAAIEDALRHVGYNHLSIDADRSHLKKNSDIFVDLSGIAKGYAVDRVGKYFDSIGIENYFLEIGGELKMKGFKPENENWIPAIETPQDTAPEIYEVMNSRGKTMAVAGSGDYRNYFTQNGERFSHEIDPRTGRPVANDLAAAYVVDSSAARADALATAYMVLGLEDAIALAERTDQAAYFIYREESGEFADQQSKAFNDYLGF</sequence>
<name>A0A381QRE6_9ZZZZ</name>
<keyword evidence="7" id="KW-0274">FAD</keyword>
<organism evidence="11">
    <name type="scientific">marine metagenome</name>
    <dbReference type="NCBI Taxonomy" id="408172"/>
    <lineage>
        <taxon>unclassified sequences</taxon>
        <taxon>metagenomes</taxon>
        <taxon>ecological metagenomes</taxon>
    </lineage>
</organism>
<keyword evidence="5" id="KW-0808">Transferase</keyword>
<dbReference type="GO" id="GO:0046872">
    <property type="term" value="F:metal ion binding"/>
    <property type="evidence" value="ECO:0007669"/>
    <property type="project" value="UniProtKB-KW"/>
</dbReference>
<dbReference type="Pfam" id="PF02424">
    <property type="entry name" value="ApbE"/>
    <property type="match status" value="1"/>
</dbReference>
<dbReference type="InterPro" id="IPR024932">
    <property type="entry name" value="ApbE"/>
</dbReference>
<dbReference type="EC" id="2.7.1.180" evidence="2"/>
<dbReference type="EMBL" id="UINC01001483">
    <property type="protein sequence ID" value="SUZ81941.1"/>
    <property type="molecule type" value="Genomic_DNA"/>
</dbReference>
<evidence type="ECO:0000256" key="2">
    <source>
        <dbReference type="ARBA" id="ARBA00011955"/>
    </source>
</evidence>
<reference evidence="11" key="1">
    <citation type="submission" date="2018-05" db="EMBL/GenBank/DDBJ databases">
        <authorList>
            <person name="Lanie J.A."/>
            <person name="Ng W.-L."/>
            <person name="Kazmierczak K.M."/>
            <person name="Andrzejewski T.M."/>
            <person name="Davidsen T.M."/>
            <person name="Wayne K.J."/>
            <person name="Tettelin H."/>
            <person name="Glass J.I."/>
            <person name="Rusch D."/>
            <person name="Podicherti R."/>
            <person name="Tsui H.-C.T."/>
            <person name="Winkler M.E."/>
        </authorList>
    </citation>
    <scope>NUCLEOTIDE SEQUENCE</scope>
</reference>
<evidence type="ECO:0000256" key="6">
    <source>
        <dbReference type="ARBA" id="ARBA00022723"/>
    </source>
</evidence>
<comment type="catalytic activity">
    <reaction evidence="10">
        <text>L-threonyl-[protein] + FAD = FMN-L-threonyl-[protein] + AMP + H(+)</text>
        <dbReference type="Rhea" id="RHEA:36847"/>
        <dbReference type="Rhea" id="RHEA-COMP:11060"/>
        <dbReference type="Rhea" id="RHEA-COMP:11061"/>
        <dbReference type="ChEBI" id="CHEBI:15378"/>
        <dbReference type="ChEBI" id="CHEBI:30013"/>
        <dbReference type="ChEBI" id="CHEBI:57692"/>
        <dbReference type="ChEBI" id="CHEBI:74257"/>
        <dbReference type="ChEBI" id="CHEBI:456215"/>
        <dbReference type="EC" id="2.7.1.180"/>
    </reaction>
</comment>
<dbReference type="SUPFAM" id="SSF143631">
    <property type="entry name" value="ApbE-like"/>
    <property type="match status" value="1"/>
</dbReference>
<evidence type="ECO:0000256" key="3">
    <source>
        <dbReference type="ARBA" id="ARBA00016337"/>
    </source>
</evidence>
<dbReference type="PANTHER" id="PTHR30040:SF2">
    <property type="entry name" value="FAD:PROTEIN FMN TRANSFERASE"/>
    <property type="match status" value="1"/>
</dbReference>
<evidence type="ECO:0000256" key="10">
    <source>
        <dbReference type="ARBA" id="ARBA00048540"/>
    </source>
</evidence>
<keyword evidence="8" id="KW-0460">Magnesium</keyword>
<accession>A0A381QRE6</accession>
<dbReference type="InterPro" id="IPR003374">
    <property type="entry name" value="ApbE-like_sf"/>
</dbReference>
<evidence type="ECO:0000256" key="9">
    <source>
        <dbReference type="ARBA" id="ARBA00031306"/>
    </source>
</evidence>
<protein>
    <recommendedName>
        <fullName evidence="3">FAD:protein FMN transferase</fullName>
        <ecNumber evidence="2">2.7.1.180</ecNumber>
    </recommendedName>
    <alternativeName>
        <fullName evidence="9">Flavin transferase</fullName>
    </alternativeName>
</protein>
<evidence type="ECO:0000256" key="4">
    <source>
        <dbReference type="ARBA" id="ARBA00022630"/>
    </source>
</evidence>
<dbReference type="PANTHER" id="PTHR30040">
    <property type="entry name" value="THIAMINE BIOSYNTHESIS LIPOPROTEIN APBE"/>
    <property type="match status" value="1"/>
</dbReference>
<gene>
    <name evidence="11" type="ORF">METZ01_LOCUS34795</name>
</gene>
<dbReference type="PIRSF" id="PIRSF006268">
    <property type="entry name" value="ApbE"/>
    <property type="match status" value="1"/>
</dbReference>
<evidence type="ECO:0000256" key="5">
    <source>
        <dbReference type="ARBA" id="ARBA00022679"/>
    </source>
</evidence>
<dbReference type="AlphaFoldDB" id="A0A381QRE6"/>
<comment type="cofactor">
    <cofactor evidence="1">
        <name>Mg(2+)</name>
        <dbReference type="ChEBI" id="CHEBI:18420"/>
    </cofactor>
</comment>
<evidence type="ECO:0000256" key="7">
    <source>
        <dbReference type="ARBA" id="ARBA00022827"/>
    </source>
</evidence>
<proteinExistence type="predicted"/>
<keyword evidence="6" id="KW-0479">Metal-binding</keyword>